<dbReference type="Proteomes" id="UP000254103">
    <property type="component" value="Unassembled WGS sequence"/>
</dbReference>
<protein>
    <recommendedName>
        <fullName evidence="7">Phage protein</fullName>
    </recommendedName>
</protein>
<gene>
    <name evidence="2" type="ORF">NCTC5052_02514</name>
    <name evidence="3" type="ORF">NCTC5052_05303</name>
    <name evidence="4" type="ORF">NCTC5052_05407</name>
    <name evidence="1" type="ORF">NCTC9645_06079</name>
</gene>
<dbReference type="AlphaFoldDB" id="A0A2X3KNF1"/>
<evidence type="ECO:0000313" key="2">
    <source>
        <dbReference type="EMBL" id="STT94091.1"/>
    </source>
</evidence>
<dbReference type="EMBL" id="UGLJ01000002">
    <property type="protein sequence ID" value="STT96845.1"/>
    <property type="molecule type" value="Genomic_DNA"/>
</dbReference>
<dbReference type="Proteomes" id="UP000250675">
    <property type="component" value="Unassembled WGS sequence"/>
</dbReference>
<evidence type="ECO:0000313" key="3">
    <source>
        <dbReference type="EMBL" id="STT96745.1"/>
    </source>
</evidence>
<sequence length="113" mass="12601">MEKHSLLYGVKVGDKVHFDFQVRMPVVRDTIEALSLTYEKYGTTEGAVAATYYRIAVVAQVITALGDLTEDEITVDLLLNELNEDDFDFIDAQIEAIKKKRLISNGSSQATES</sequence>
<dbReference type="EMBL" id="UGLJ01000002">
    <property type="protein sequence ID" value="STT94091.1"/>
    <property type="molecule type" value="Genomic_DNA"/>
</dbReference>
<dbReference type="RefSeq" id="WP_115244044.1">
    <property type="nucleotide sequence ID" value="NZ_JBMOXM010000049.1"/>
</dbReference>
<proteinExistence type="predicted"/>
<accession>A0A2X3KNF1</accession>
<dbReference type="EMBL" id="UASO01000010">
    <property type="protein sequence ID" value="SQC87939.1"/>
    <property type="molecule type" value="Genomic_DNA"/>
</dbReference>
<evidence type="ECO:0000313" key="4">
    <source>
        <dbReference type="EMBL" id="STT96845.1"/>
    </source>
</evidence>
<evidence type="ECO:0000313" key="5">
    <source>
        <dbReference type="Proteomes" id="UP000250675"/>
    </source>
</evidence>
<organism evidence="1 5">
    <name type="scientific">Klebsiella pneumoniae</name>
    <dbReference type="NCBI Taxonomy" id="573"/>
    <lineage>
        <taxon>Bacteria</taxon>
        <taxon>Pseudomonadati</taxon>
        <taxon>Pseudomonadota</taxon>
        <taxon>Gammaproteobacteria</taxon>
        <taxon>Enterobacterales</taxon>
        <taxon>Enterobacteriaceae</taxon>
        <taxon>Klebsiella/Raoultella group</taxon>
        <taxon>Klebsiella</taxon>
        <taxon>Klebsiella pneumoniae complex</taxon>
    </lineage>
</organism>
<dbReference type="EMBL" id="UGLJ01000002">
    <property type="protein sequence ID" value="STT96745.1"/>
    <property type="molecule type" value="Genomic_DNA"/>
</dbReference>
<name>A0A2X3KNF1_KLEPN</name>
<evidence type="ECO:0000313" key="1">
    <source>
        <dbReference type="EMBL" id="SQC87939.1"/>
    </source>
</evidence>
<reference evidence="5 6" key="1">
    <citation type="submission" date="2018-06" db="EMBL/GenBank/DDBJ databases">
        <authorList>
            <consortium name="Pathogen Informatics"/>
            <person name="Doyle S."/>
        </authorList>
    </citation>
    <scope>NUCLEOTIDE SEQUENCE [LARGE SCALE GENOMIC DNA]</scope>
    <source>
        <strain evidence="2 6">NCTC5052</strain>
        <strain evidence="1 5">NCTC9645</strain>
    </source>
</reference>
<evidence type="ECO:0008006" key="7">
    <source>
        <dbReference type="Google" id="ProtNLM"/>
    </source>
</evidence>
<evidence type="ECO:0000313" key="6">
    <source>
        <dbReference type="Proteomes" id="UP000254103"/>
    </source>
</evidence>